<reference evidence="2 4" key="1">
    <citation type="submission" date="2015-11" db="EMBL/GenBank/DDBJ databases">
        <title>Genomic analysis of 38 Legionella species identifies large and diverse effector repertoires.</title>
        <authorList>
            <person name="Burstein D."/>
            <person name="Amaro F."/>
            <person name="Zusman T."/>
            <person name="Lifshitz Z."/>
            <person name="Cohen O."/>
            <person name="Gilbert J.A."/>
            <person name="Pupko T."/>
            <person name="Shuman H.A."/>
            <person name="Segal G."/>
        </authorList>
    </citation>
    <scope>NUCLEOTIDE SEQUENCE [LARGE SCALE GENOMIC DNA]</scope>
    <source>
        <strain evidence="2 4">WO-44C</strain>
    </source>
</reference>
<sequence>MSLTISYLKNHPHVIPALAKIWHSVLGRVWVPDIPIERVEQRFRDHLNDVLLPMTFVAFDGNKLVGSVSLRENDGIHPHLTPWLGSLVVDTAYQKCGIGKMLIDVTKQKAIELDFKQLYLFTFDPTLPAYYVRQGFNKIGMDEFRGHPVTVMETGL</sequence>
<dbReference type="Proteomes" id="UP000251942">
    <property type="component" value="Unassembled WGS sequence"/>
</dbReference>
<feature type="domain" description="N-acetyltransferase" evidence="1">
    <location>
        <begin position="5"/>
        <end position="156"/>
    </location>
</feature>
<dbReference type="EMBL" id="LNYB01000014">
    <property type="protein sequence ID" value="KTD03652.1"/>
    <property type="molecule type" value="Genomic_DNA"/>
</dbReference>
<dbReference type="PATRIC" id="fig|453.4.peg.431"/>
<evidence type="ECO:0000313" key="4">
    <source>
        <dbReference type="Proteomes" id="UP000054698"/>
    </source>
</evidence>
<dbReference type="Pfam" id="PF00583">
    <property type="entry name" value="Acetyltransf_1"/>
    <property type="match status" value="1"/>
</dbReference>
<dbReference type="Gene3D" id="3.40.630.30">
    <property type="match status" value="1"/>
</dbReference>
<dbReference type="OrthoDB" id="7678938at2"/>
<dbReference type="InterPro" id="IPR000182">
    <property type="entry name" value="GNAT_dom"/>
</dbReference>
<dbReference type="CDD" id="cd04301">
    <property type="entry name" value="NAT_SF"/>
    <property type="match status" value="1"/>
</dbReference>
<dbReference type="Proteomes" id="UP000054698">
    <property type="component" value="Unassembled WGS sequence"/>
</dbReference>
<dbReference type="RefSeq" id="WP_058443618.1">
    <property type="nucleotide sequence ID" value="NZ_CAAAHT010000025.1"/>
</dbReference>
<evidence type="ECO:0000313" key="3">
    <source>
        <dbReference type="EMBL" id="SPX59231.1"/>
    </source>
</evidence>
<dbReference type="AlphaFoldDB" id="A0A0W0U6I9"/>
<dbReference type="SUPFAM" id="SSF55729">
    <property type="entry name" value="Acyl-CoA N-acyltransferases (Nat)"/>
    <property type="match status" value="1"/>
</dbReference>
<dbReference type="STRING" id="453.Lfee_0398"/>
<gene>
    <name evidence="2" type="ORF">Lfee_0398</name>
    <name evidence="3" type="ORF">NCTC12022_00051</name>
</gene>
<accession>A0A0W0U6I9</accession>
<keyword evidence="2" id="KW-0808">Transferase</keyword>
<proteinExistence type="predicted"/>
<name>A0A0W0U6I9_9GAMM</name>
<keyword evidence="4" id="KW-1185">Reference proteome</keyword>
<organism evidence="2 4">
    <name type="scientific">Legionella feeleii</name>
    <dbReference type="NCBI Taxonomy" id="453"/>
    <lineage>
        <taxon>Bacteria</taxon>
        <taxon>Pseudomonadati</taxon>
        <taxon>Pseudomonadota</taxon>
        <taxon>Gammaproteobacteria</taxon>
        <taxon>Legionellales</taxon>
        <taxon>Legionellaceae</taxon>
        <taxon>Legionella</taxon>
    </lineage>
</organism>
<evidence type="ECO:0000313" key="5">
    <source>
        <dbReference type="Proteomes" id="UP000251942"/>
    </source>
</evidence>
<protein>
    <submittedName>
        <fullName evidence="2 3">Acetyltransferase</fullName>
    </submittedName>
</protein>
<dbReference type="InterPro" id="IPR016181">
    <property type="entry name" value="Acyl_CoA_acyltransferase"/>
</dbReference>
<evidence type="ECO:0000259" key="1">
    <source>
        <dbReference type="PROSITE" id="PS51186"/>
    </source>
</evidence>
<dbReference type="EMBL" id="UASS01000001">
    <property type="protein sequence ID" value="SPX59231.1"/>
    <property type="molecule type" value="Genomic_DNA"/>
</dbReference>
<reference evidence="3 5" key="2">
    <citation type="submission" date="2018-06" db="EMBL/GenBank/DDBJ databases">
        <authorList>
            <consortium name="Pathogen Informatics"/>
            <person name="Doyle S."/>
        </authorList>
    </citation>
    <scope>NUCLEOTIDE SEQUENCE [LARGE SCALE GENOMIC DNA]</scope>
    <source>
        <strain evidence="3 5">NCTC12022</strain>
    </source>
</reference>
<dbReference type="GO" id="GO:0016747">
    <property type="term" value="F:acyltransferase activity, transferring groups other than amino-acyl groups"/>
    <property type="evidence" value="ECO:0007669"/>
    <property type="project" value="InterPro"/>
</dbReference>
<dbReference type="PROSITE" id="PS51186">
    <property type="entry name" value="GNAT"/>
    <property type="match status" value="1"/>
</dbReference>
<evidence type="ECO:0000313" key="2">
    <source>
        <dbReference type="EMBL" id="KTD03652.1"/>
    </source>
</evidence>